<reference evidence="1" key="1">
    <citation type="submission" date="2020-03" db="EMBL/GenBank/DDBJ databases">
        <title>Hybrid Assembly of Korean Phytophthora infestans isolates.</title>
        <authorList>
            <person name="Prokchorchik M."/>
            <person name="Lee Y."/>
            <person name="Seo J."/>
            <person name="Cho J.-H."/>
            <person name="Park Y.-E."/>
            <person name="Jang D.-C."/>
            <person name="Im J.-S."/>
            <person name="Choi J.-G."/>
            <person name="Park H.-J."/>
            <person name="Lee G.-B."/>
            <person name="Lee Y.-G."/>
            <person name="Hong S.-Y."/>
            <person name="Cho K."/>
            <person name="Sohn K.H."/>
        </authorList>
    </citation>
    <scope>NUCLEOTIDE SEQUENCE</scope>
    <source>
        <strain evidence="1">KR_2_A2</strain>
    </source>
</reference>
<dbReference type="Proteomes" id="UP000704712">
    <property type="component" value="Unassembled WGS sequence"/>
</dbReference>
<evidence type="ECO:0000313" key="1">
    <source>
        <dbReference type="EMBL" id="KAF4140935.1"/>
    </source>
</evidence>
<evidence type="ECO:0000313" key="3">
    <source>
        <dbReference type="Proteomes" id="UP000704712"/>
    </source>
</evidence>
<gene>
    <name evidence="2" type="ORF">GN958_ATG04689</name>
    <name evidence="1" type="ORF">GN958_ATG09783</name>
</gene>
<evidence type="ECO:0000313" key="2">
    <source>
        <dbReference type="EMBL" id="KAF4146214.1"/>
    </source>
</evidence>
<organism evidence="1 3">
    <name type="scientific">Phytophthora infestans</name>
    <name type="common">Potato late blight agent</name>
    <name type="synonym">Botrytis infestans</name>
    <dbReference type="NCBI Taxonomy" id="4787"/>
    <lineage>
        <taxon>Eukaryota</taxon>
        <taxon>Sar</taxon>
        <taxon>Stramenopiles</taxon>
        <taxon>Oomycota</taxon>
        <taxon>Peronosporomycetes</taxon>
        <taxon>Peronosporales</taxon>
        <taxon>Peronosporaceae</taxon>
        <taxon>Phytophthora</taxon>
    </lineage>
</organism>
<dbReference type="EMBL" id="JAACNO010001405">
    <property type="protein sequence ID" value="KAF4140935.1"/>
    <property type="molecule type" value="Genomic_DNA"/>
</dbReference>
<proteinExistence type="predicted"/>
<sequence>MFFIRLQNVLTLEHLPVELWCVHELIESDDIAAIIPAIRVINIDAAGATWVDFLFARATTAIESWRRSLIVGARARHTTLPYTLILVGQASDAGWSPRHPRDYSSESG</sequence>
<comment type="caution">
    <text evidence="1">The sequence shown here is derived from an EMBL/GenBank/DDBJ whole genome shotgun (WGS) entry which is preliminary data.</text>
</comment>
<dbReference type="EMBL" id="JAACNO010000644">
    <property type="protein sequence ID" value="KAF4146214.1"/>
    <property type="molecule type" value="Genomic_DNA"/>
</dbReference>
<dbReference type="AlphaFoldDB" id="A0A8S9UIW6"/>
<name>A0A8S9UIW6_PHYIN</name>
<accession>A0A8S9UIW6</accession>
<protein>
    <submittedName>
        <fullName evidence="1">Uncharacterized protein</fullName>
    </submittedName>
</protein>